<dbReference type="SUPFAM" id="SSF55961">
    <property type="entry name" value="Bet v1-like"/>
    <property type="match status" value="1"/>
</dbReference>
<evidence type="ECO:0000256" key="3">
    <source>
        <dbReference type="ARBA" id="ARBA00024947"/>
    </source>
</evidence>
<dbReference type="Gene3D" id="3.30.530.20">
    <property type="match status" value="1"/>
</dbReference>
<dbReference type="Pfam" id="PF03364">
    <property type="entry name" value="Polyketide_cyc"/>
    <property type="match status" value="1"/>
</dbReference>
<dbReference type="PANTHER" id="PTHR12901:SF10">
    <property type="entry name" value="COENZYME Q-BINDING PROTEIN COQ10, MITOCHONDRIAL"/>
    <property type="match status" value="1"/>
</dbReference>
<comment type="similarity">
    <text evidence="1">Belongs to the COQ10 family.</text>
</comment>
<dbReference type="CDD" id="cd07813">
    <property type="entry name" value="COQ10p_like"/>
    <property type="match status" value="1"/>
</dbReference>
<organism evidence="5 6">
    <name type="scientific">Batrachochytrium salamandrivorans</name>
    <dbReference type="NCBI Taxonomy" id="1357716"/>
    <lineage>
        <taxon>Eukaryota</taxon>
        <taxon>Fungi</taxon>
        <taxon>Fungi incertae sedis</taxon>
        <taxon>Chytridiomycota</taxon>
        <taxon>Chytridiomycota incertae sedis</taxon>
        <taxon>Chytridiomycetes</taxon>
        <taxon>Rhizophydiales</taxon>
        <taxon>Rhizophydiales incertae sedis</taxon>
        <taxon>Batrachochytrium</taxon>
    </lineage>
</organism>
<protein>
    <recommendedName>
        <fullName evidence="4">Coenzyme Q-binding protein COQ10 START domain-containing protein</fullName>
    </recommendedName>
</protein>
<reference evidence="5 6" key="1">
    <citation type="submission" date="2021-02" db="EMBL/GenBank/DDBJ databases">
        <title>Variation within the Batrachochytrium salamandrivorans European outbreak.</title>
        <authorList>
            <person name="Kelly M."/>
            <person name="Pasmans F."/>
            <person name="Shea T.P."/>
            <person name="Munoz J.F."/>
            <person name="Carranza S."/>
            <person name="Cuomo C.A."/>
            <person name="Martel A."/>
        </authorList>
    </citation>
    <scope>NUCLEOTIDE SEQUENCE [LARGE SCALE GENOMIC DNA]</scope>
    <source>
        <strain evidence="5 6">AMFP18/2</strain>
    </source>
</reference>
<evidence type="ECO:0000313" key="6">
    <source>
        <dbReference type="Proteomes" id="UP001648503"/>
    </source>
</evidence>
<dbReference type="Proteomes" id="UP001648503">
    <property type="component" value="Unassembled WGS sequence"/>
</dbReference>
<accession>A0ABQ8ERT5</accession>
<sequence length="264" mass="28800">MTASIGTSIGTSLRSAVGSAVGSTTHMRSTLLSAHAAAYSPFMAYTTQATMQSLSIKTSQRGFLLGLLGQIHPSGAQQLKLQQYKERRIIGYSQQQMCALVADIDKYHCFVPWCTASHILHPRPPSKPLLKSPLQDLTNSTTLTAELHVGFQTFSESYISTVTCMHPVSVKAVASDSAIFKTLINEWNFSPIPATHALPPTKHNSTDAQSCVIDFYVGFEFRHAVYAQASSLFIDQVSKMMVTAFADRAREVYGPPARPSIKLA</sequence>
<proteinExistence type="inferred from homology"/>
<gene>
    <name evidence="5" type="ORF">BASA50_001094</name>
</gene>
<dbReference type="InterPro" id="IPR044996">
    <property type="entry name" value="COQ10-like"/>
</dbReference>
<dbReference type="InterPro" id="IPR023393">
    <property type="entry name" value="START-like_dom_sf"/>
</dbReference>
<comment type="subunit">
    <text evidence="2">Interacts with coenzyme Q.</text>
</comment>
<evidence type="ECO:0000256" key="2">
    <source>
        <dbReference type="ARBA" id="ARBA00011814"/>
    </source>
</evidence>
<feature type="domain" description="Coenzyme Q-binding protein COQ10 START" evidence="4">
    <location>
        <begin position="90"/>
        <end position="245"/>
    </location>
</feature>
<evidence type="ECO:0000313" key="5">
    <source>
        <dbReference type="EMBL" id="KAH6585485.1"/>
    </source>
</evidence>
<keyword evidence="6" id="KW-1185">Reference proteome</keyword>
<name>A0ABQ8ERT5_9FUNG</name>
<dbReference type="EMBL" id="JAFCIX010000580">
    <property type="protein sequence ID" value="KAH6585485.1"/>
    <property type="molecule type" value="Genomic_DNA"/>
</dbReference>
<comment type="function">
    <text evidence="3">Required for the function of coenzyme Q in the respiratory chain. May serve as a chaperone or may be involved in the transport of Q6 from its site of synthesis to the catalytic sites of the respiratory complexes.</text>
</comment>
<comment type="caution">
    <text evidence="5">The sequence shown here is derived from an EMBL/GenBank/DDBJ whole genome shotgun (WGS) entry which is preliminary data.</text>
</comment>
<dbReference type="PANTHER" id="PTHR12901">
    <property type="entry name" value="SPERM PROTEIN HOMOLOG"/>
    <property type="match status" value="1"/>
</dbReference>
<evidence type="ECO:0000259" key="4">
    <source>
        <dbReference type="Pfam" id="PF03364"/>
    </source>
</evidence>
<dbReference type="InterPro" id="IPR005031">
    <property type="entry name" value="COQ10_START"/>
</dbReference>
<evidence type="ECO:0000256" key="1">
    <source>
        <dbReference type="ARBA" id="ARBA00006885"/>
    </source>
</evidence>